<dbReference type="KEGG" id="ppru:FDP22_21405"/>
<evidence type="ECO:0000313" key="4">
    <source>
        <dbReference type="Proteomes" id="UP000305888"/>
    </source>
</evidence>
<keyword evidence="3" id="KW-0614">Plasmid</keyword>
<proteinExistence type="predicted"/>
<keyword evidence="1" id="KW-0732">Signal</keyword>
<dbReference type="OrthoDB" id="7277380at2"/>
<sequence length="131" mass="13600">MRRRPALPVLPLTLACLLTPLAAPAGRAADEGDYMLATAADLAALCAAPQDASAIHMCEGFLVAVDQMHMQLASAMDRPIYCLPTDGSVTRDGAAAAFAAWMAGRPANATLSPIDGLMSWARDAYPCPAGQ</sequence>
<feature type="domain" description="Rap1a immunity protein" evidence="2">
    <location>
        <begin position="38"/>
        <end position="127"/>
    </location>
</feature>
<accession>A0A5B8FJ26</accession>
<feature type="signal peptide" evidence="1">
    <location>
        <begin position="1"/>
        <end position="25"/>
    </location>
</feature>
<evidence type="ECO:0000256" key="1">
    <source>
        <dbReference type="SAM" id="SignalP"/>
    </source>
</evidence>
<gene>
    <name evidence="3" type="ORF">FDP22_21405</name>
</gene>
<geneLocation type="plasmid" evidence="4">
    <name>pd4m1b</name>
</geneLocation>
<dbReference type="RefSeq" id="WP_138576212.1">
    <property type="nucleotide sequence ID" value="NZ_CP040820.1"/>
</dbReference>
<organism evidence="3 4">
    <name type="scientific">Paroceanicella profunda</name>
    <dbReference type="NCBI Taxonomy" id="2579971"/>
    <lineage>
        <taxon>Bacteria</taxon>
        <taxon>Pseudomonadati</taxon>
        <taxon>Pseudomonadota</taxon>
        <taxon>Alphaproteobacteria</taxon>
        <taxon>Rhodobacterales</taxon>
        <taxon>Paracoccaceae</taxon>
        <taxon>Paroceanicella</taxon>
    </lineage>
</organism>
<dbReference type="Pfam" id="PF18602">
    <property type="entry name" value="Rap1a"/>
    <property type="match status" value="1"/>
</dbReference>
<protein>
    <recommendedName>
        <fullName evidence="2">Rap1a immunity protein domain-containing protein</fullName>
    </recommendedName>
</protein>
<dbReference type="Proteomes" id="UP000305888">
    <property type="component" value="Plasmid pD4M1B"/>
</dbReference>
<dbReference type="InterPro" id="IPR041238">
    <property type="entry name" value="Rap1a"/>
</dbReference>
<evidence type="ECO:0000313" key="3">
    <source>
        <dbReference type="EMBL" id="QDL94431.1"/>
    </source>
</evidence>
<dbReference type="AlphaFoldDB" id="A0A5B8FJ26"/>
<evidence type="ECO:0000259" key="2">
    <source>
        <dbReference type="Pfam" id="PF18602"/>
    </source>
</evidence>
<dbReference type="PROSITE" id="PS51257">
    <property type="entry name" value="PROKAR_LIPOPROTEIN"/>
    <property type="match status" value="1"/>
</dbReference>
<feature type="chain" id="PRO_5022940434" description="Rap1a immunity protein domain-containing protein" evidence="1">
    <location>
        <begin position="26"/>
        <end position="131"/>
    </location>
</feature>
<keyword evidence="4" id="KW-1185">Reference proteome</keyword>
<reference evidence="3 4" key="1">
    <citation type="submission" date="2019-06" db="EMBL/GenBank/DDBJ databases">
        <title>Genome sequence of Rhodobacteraceae bacterium D4M1.</title>
        <authorList>
            <person name="Cao J."/>
        </authorList>
    </citation>
    <scope>NUCLEOTIDE SEQUENCE [LARGE SCALE GENOMIC DNA]</scope>
    <source>
        <strain evidence="3 4">D4M1</strain>
        <plasmid evidence="4">pd4m1b</plasmid>
    </source>
</reference>
<name>A0A5B8FJ26_9RHOB</name>
<dbReference type="EMBL" id="CP040820">
    <property type="protein sequence ID" value="QDL94431.1"/>
    <property type="molecule type" value="Genomic_DNA"/>
</dbReference>